<feature type="region of interest" description="Disordered" evidence="1">
    <location>
        <begin position="29"/>
        <end position="48"/>
    </location>
</feature>
<feature type="chain" id="PRO_5045574870" evidence="2">
    <location>
        <begin position="25"/>
        <end position="268"/>
    </location>
</feature>
<dbReference type="RefSeq" id="WP_019019960.1">
    <property type="nucleotide sequence ID" value="NZ_BMXD01000011.1"/>
</dbReference>
<dbReference type="InterPro" id="IPR027275">
    <property type="entry name" value="PRC-brl_dom"/>
</dbReference>
<dbReference type="InterPro" id="IPR011033">
    <property type="entry name" value="PRC_barrel-like_sf"/>
</dbReference>
<evidence type="ECO:0000313" key="5">
    <source>
        <dbReference type="Proteomes" id="UP001595640"/>
    </source>
</evidence>
<sequence length="268" mass="29231">MTYRNASTLAIAIASTVAFSQAQAQSSNNAGANQAQQNQNSQVQQLQGQLQAKPLSEWNYDEVYKRGEFLASGLLGADAIGKNGDDIGDITNAVLNEQDKIIAVIAEVGGFWDIGDTHVAVPWEQVELSKEGVRVPVNEDNVDQFDLYGDNSVVSKDVFQQKAAIADDAETGERTWKLSELINDYSNLQSGAGYGYVDNAVFSKEGELLAVLVMPSGGYGPGTMAYPFYGYSYGWQPGFSSYQLPYSEQDVSEMTAFDFEQFNGLWDS</sequence>
<keyword evidence="2" id="KW-0732">Signal</keyword>
<feature type="signal peptide" evidence="2">
    <location>
        <begin position="1"/>
        <end position="24"/>
    </location>
</feature>
<comment type="caution">
    <text evidence="4">The sequence shown here is derived from an EMBL/GenBank/DDBJ whole genome shotgun (WGS) entry which is preliminary data.</text>
</comment>
<accession>A0ABV7LX65</accession>
<dbReference type="Pfam" id="PF05239">
    <property type="entry name" value="PRC"/>
    <property type="match status" value="1"/>
</dbReference>
<gene>
    <name evidence="4" type="ORF">ACFOEI_03630</name>
</gene>
<keyword evidence="5" id="KW-1185">Reference proteome</keyword>
<reference evidence="5" key="1">
    <citation type="journal article" date="2019" name="Int. J. Syst. Evol. Microbiol.">
        <title>The Global Catalogue of Microorganisms (GCM) 10K type strain sequencing project: providing services to taxonomists for standard genome sequencing and annotation.</title>
        <authorList>
            <consortium name="The Broad Institute Genomics Platform"/>
            <consortium name="The Broad Institute Genome Sequencing Center for Infectious Disease"/>
            <person name="Wu L."/>
            <person name="Ma J."/>
        </authorList>
    </citation>
    <scope>NUCLEOTIDE SEQUENCE [LARGE SCALE GENOMIC DNA]</scope>
    <source>
        <strain evidence="5">KCTC 12847</strain>
    </source>
</reference>
<name>A0ABV7LX65_9GAMM</name>
<evidence type="ECO:0000256" key="1">
    <source>
        <dbReference type="SAM" id="MobiDB-lite"/>
    </source>
</evidence>
<dbReference type="SUPFAM" id="SSF50346">
    <property type="entry name" value="PRC-barrel domain"/>
    <property type="match status" value="1"/>
</dbReference>
<organism evidence="4 5">
    <name type="scientific">Modicisalibacter luteus</name>
    <dbReference type="NCBI Taxonomy" id="453962"/>
    <lineage>
        <taxon>Bacteria</taxon>
        <taxon>Pseudomonadati</taxon>
        <taxon>Pseudomonadota</taxon>
        <taxon>Gammaproteobacteria</taxon>
        <taxon>Oceanospirillales</taxon>
        <taxon>Halomonadaceae</taxon>
        <taxon>Modicisalibacter</taxon>
    </lineage>
</organism>
<dbReference type="EMBL" id="JBHRUH010000006">
    <property type="protein sequence ID" value="MFC3291162.1"/>
    <property type="molecule type" value="Genomic_DNA"/>
</dbReference>
<protein>
    <submittedName>
        <fullName evidence="4">PRC-barrel domain-containing protein</fullName>
    </submittedName>
</protein>
<proteinExistence type="predicted"/>
<evidence type="ECO:0000256" key="2">
    <source>
        <dbReference type="SAM" id="SignalP"/>
    </source>
</evidence>
<dbReference type="Proteomes" id="UP001595640">
    <property type="component" value="Unassembled WGS sequence"/>
</dbReference>
<evidence type="ECO:0000313" key="4">
    <source>
        <dbReference type="EMBL" id="MFC3291162.1"/>
    </source>
</evidence>
<dbReference type="Gene3D" id="2.30.30.240">
    <property type="entry name" value="PRC-barrel domain"/>
    <property type="match status" value="1"/>
</dbReference>
<evidence type="ECO:0000259" key="3">
    <source>
        <dbReference type="Pfam" id="PF05239"/>
    </source>
</evidence>
<feature type="domain" description="PRC-barrel" evidence="3">
    <location>
        <begin position="67"/>
        <end position="141"/>
    </location>
</feature>